<dbReference type="InterPro" id="IPR029044">
    <property type="entry name" value="Nucleotide-diphossugar_trans"/>
</dbReference>
<feature type="binding site" evidence="9">
    <location>
        <position position="97"/>
    </location>
    <ligand>
        <name>alpha-D-glucose 1-phosphate</name>
        <dbReference type="ChEBI" id="CHEBI:58601"/>
    </ligand>
</feature>
<dbReference type="SUPFAM" id="SSF53448">
    <property type="entry name" value="Nucleotide-diphospho-sugar transferases"/>
    <property type="match status" value="1"/>
</dbReference>
<evidence type="ECO:0000259" key="10">
    <source>
        <dbReference type="Pfam" id="PF00483"/>
    </source>
</evidence>
<dbReference type="Proteomes" id="UP000263642">
    <property type="component" value="Unassembled WGS sequence"/>
</dbReference>
<dbReference type="InterPro" id="IPR005836">
    <property type="entry name" value="ADP_Glu_pyroP_CS"/>
</dbReference>
<dbReference type="CDD" id="cd04651">
    <property type="entry name" value="LbH_G1P_AT_C"/>
    <property type="match status" value="1"/>
</dbReference>
<feature type="domain" description="Glucose-1-phosphate adenylyltransferase/Bifunctional protein GlmU-like C-terminal hexapeptide" evidence="11">
    <location>
        <begin position="293"/>
        <end position="401"/>
    </location>
</feature>
<keyword evidence="8 9" id="KW-0119">Carbohydrate metabolism</keyword>
<evidence type="ECO:0000256" key="2">
    <source>
        <dbReference type="ARBA" id="ARBA00022600"/>
    </source>
</evidence>
<dbReference type="EMBL" id="DQAY01000019">
    <property type="protein sequence ID" value="HCO21994.1"/>
    <property type="molecule type" value="Genomic_DNA"/>
</dbReference>
<comment type="subunit">
    <text evidence="9">Homotetramer.</text>
</comment>
<dbReference type="GO" id="GO:0005978">
    <property type="term" value="P:glycogen biosynthetic process"/>
    <property type="evidence" value="ECO:0007669"/>
    <property type="project" value="UniProtKB-UniRule"/>
</dbReference>
<evidence type="ECO:0000313" key="13">
    <source>
        <dbReference type="EMBL" id="QEG18490.1"/>
    </source>
</evidence>
<keyword evidence="2 9" id="KW-0321">Glycogen metabolism</keyword>
<keyword evidence="3 9" id="KW-0808">Transferase</keyword>
<comment type="similarity">
    <text evidence="1 9">Belongs to the bacterial/plant glucose-1-phosphate adenylyltransferase family.</text>
</comment>
<evidence type="ECO:0000313" key="14">
    <source>
        <dbReference type="Proteomes" id="UP000263642"/>
    </source>
</evidence>
<dbReference type="GO" id="GO:0005524">
    <property type="term" value="F:ATP binding"/>
    <property type="evidence" value="ECO:0007669"/>
    <property type="project" value="UniProtKB-KW"/>
</dbReference>
<keyword evidence="15" id="KW-1185">Reference proteome</keyword>
<protein>
    <recommendedName>
        <fullName evidence="9">Glucose-1-phosphate adenylyltransferase</fullName>
        <ecNumber evidence="9">2.7.7.27</ecNumber>
    </recommendedName>
    <alternativeName>
        <fullName evidence="9">ADP-glucose pyrophosphorylase</fullName>
        <shortName evidence="9">ADPGlc PPase</shortName>
    </alternativeName>
    <alternativeName>
        <fullName evidence="9">ADP-glucose synthase</fullName>
    </alternativeName>
</protein>
<proteinExistence type="inferred from homology"/>
<dbReference type="EC" id="2.7.7.27" evidence="9"/>
<dbReference type="InterPro" id="IPR023049">
    <property type="entry name" value="GlgC_bac"/>
</dbReference>
<dbReference type="InterPro" id="IPR005835">
    <property type="entry name" value="NTP_transferase_dom"/>
</dbReference>
<dbReference type="PROSITE" id="PS00808">
    <property type="entry name" value="ADP_GLC_PYROPHOSPH_1"/>
    <property type="match status" value="1"/>
</dbReference>
<dbReference type="UniPathway" id="UPA00164"/>
<dbReference type="PROSITE" id="PS00810">
    <property type="entry name" value="ADP_GLC_PYROPHOSPH_3"/>
    <property type="match status" value="1"/>
</dbReference>
<keyword evidence="5 9" id="KW-0547">Nucleotide-binding</keyword>
<evidence type="ECO:0000256" key="9">
    <source>
        <dbReference type="HAMAP-Rule" id="MF_00624"/>
    </source>
</evidence>
<dbReference type="CDD" id="cd02508">
    <property type="entry name" value="ADP_Glucose_PP"/>
    <property type="match status" value="1"/>
</dbReference>
<evidence type="ECO:0000256" key="3">
    <source>
        <dbReference type="ARBA" id="ARBA00022679"/>
    </source>
</evidence>
<dbReference type="InterPro" id="IPR011004">
    <property type="entry name" value="Trimer_LpxA-like_sf"/>
</dbReference>
<dbReference type="PANTHER" id="PTHR43523">
    <property type="entry name" value="GLUCOSE-1-PHOSPHATE ADENYLYLTRANSFERASE-RELATED"/>
    <property type="match status" value="1"/>
</dbReference>
<reference evidence="13 15" key="2">
    <citation type="submission" date="2019-08" db="EMBL/GenBank/DDBJ databases">
        <title>Deep-cultivation of Planctomycetes and their phenomic and genomic characterization uncovers novel biology.</title>
        <authorList>
            <person name="Wiegand S."/>
            <person name="Jogler M."/>
            <person name="Boedeker C."/>
            <person name="Pinto D."/>
            <person name="Vollmers J."/>
            <person name="Rivas-Marin E."/>
            <person name="Kohn T."/>
            <person name="Peeters S.H."/>
            <person name="Heuer A."/>
            <person name="Rast P."/>
            <person name="Oberbeckmann S."/>
            <person name="Bunk B."/>
            <person name="Jeske O."/>
            <person name="Meyerdierks A."/>
            <person name="Storesund J.E."/>
            <person name="Kallscheuer N."/>
            <person name="Luecker S."/>
            <person name="Lage O.M."/>
            <person name="Pohl T."/>
            <person name="Merkel B.J."/>
            <person name="Hornburger P."/>
            <person name="Mueller R.-W."/>
            <person name="Bruemmer F."/>
            <person name="Labrenz M."/>
            <person name="Spormann A.M."/>
            <person name="Op den Camp H."/>
            <person name="Overmann J."/>
            <person name="Amann R."/>
            <person name="Jetten M.S.M."/>
            <person name="Mascher T."/>
            <person name="Medema M.H."/>
            <person name="Devos D.P."/>
            <person name="Kaster A.-K."/>
            <person name="Ovreas L."/>
            <person name="Rohde M."/>
            <person name="Galperin M.Y."/>
            <person name="Jogler C."/>
        </authorList>
    </citation>
    <scope>NUCLEOTIDE SEQUENCE [LARGE SCALE GENOMIC DNA]</scope>
    <source>
        <strain evidence="13 15">DSM 8797</strain>
    </source>
</reference>
<evidence type="ECO:0000313" key="15">
    <source>
        <dbReference type="Proteomes" id="UP000322887"/>
    </source>
</evidence>
<evidence type="ECO:0000259" key="11">
    <source>
        <dbReference type="Pfam" id="PF24894"/>
    </source>
</evidence>
<feature type="binding site" evidence="9">
    <location>
        <position position="195"/>
    </location>
    <ligand>
        <name>alpha-D-glucose 1-phosphate</name>
        <dbReference type="ChEBI" id="CHEBI:58601"/>
    </ligand>
</feature>
<dbReference type="SUPFAM" id="SSF51161">
    <property type="entry name" value="Trimeric LpxA-like enzymes"/>
    <property type="match status" value="1"/>
</dbReference>
<dbReference type="Pfam" id="PF00483">
    <property type="entry name" value="NTP_transferase"/>
    <property type="match status" value="1"/>
</dbReference>
<evidence type="ECO:0000256" key="1">
    <source>
        <dbReference type="ARBA" id="ARBA00010443"/>
    </source>
</evidence>
<evidence type="ECO:0000256" key="7">
    <source>
        <dbReference type="ARBA" id="ARBA00023056"/>
    </source>
</evidence>
<keyword evidence="6 9" id="KW-0067">ATP-binding</keyword>
<name>A0A3D3QZG6_9PLAN</name>
<dbReference type="Gene3D" id="2.160.10.10">
    <property type="entry name" value="Hexapeptide repeat proteins"/>
    <property type="match status" value="1"/>
</dbReference>
<feature type="site" description="Could play a key role in the communication between the regulatory and the substrate sites" evidence="9">
    <location>
        <position position="96"/>
    </location>
</feature>
<dbReference type="InterPro" id="IPR011831">
    <property type="entry name" value="ADP-Glc_PPase"/>
</dbReference>
<dbReference type="Proteomes" id="UP000322887">
    <property type="component" value="Chromosome"/>
</dbReference>
<dbReference type="Pfam" id="PF24894">
    <property type="entry name" value="Hexapep_GlmU"/>
    <property type="match status" value="1"/>
</dbReference>
<evidence type="ECO:0000256" key="8">
    <source>
        <dbReference type="ARBA" id="ARBA00023277"/>
    </source>
</evidence>
<dbReference type="AlphaFoldDB" id="A0A3D3QZG6"/>
<reference evidence="12 14" key="1">
    <citation type="journal article" date="2018" name="Nat. Biotechnol.">
        <title>A standardized bacterial taxonomy based on genome phylogeny substantially revises the tree of life.</title>
        <authorList>
            <person name="Parks D.H."/>
            <person name="Chuvochina M."/>
            <person name="Waite D.W."/>
            <person name="Rinke C."/>
            <person name="Skarshewski A."/>
            <person name="Chaumeil P.A."/>
            <person name="Hugenholtz P."/>
        </authorList>
    </citation>
    <scope>NUCLEOTIDE SEQUENCE [LARGE SCALE GENOMIC DNA]</scope>
    <source>
        <strain evidence="12">UBA9375</strain>
    </source>
</reference>
<dbReference type="NCBIfam" id="TIGR02091">
    <property type="entry name" value="glgC"/>
    <property type="match status" value="1"/>
</dbReference>
<dbReference type="PANTHER" id="PTHR43523:SF2">
    <property type="entry name" value="GLUCOSE-1-PHOSPHATE ADENYLYLTRANSFERASE"/>
    <property type="match status" value="1"/>
</dbReference>
<sequence length="413" mass="46142">MRNVLALVLAGGKGSRLEPLTRDRAKPAVPFGGGYRIIDFTLSNCINSGLRRILILTQYKAASLDRHINLGWRFLCRELNEFIDVLPPQQRIDEQWYQGTADAVYQNIYTIERARSEHILILSGDHIYKMDYSKLIRDHKESGAEVTIGCIPVDRDEATQFGVMGVDEDMRVVKFEEKPANPAPMPNHPDKSLASMGIYVFNTNFLFERLCYDATQLDSSHDFGKNIIPSIIDDHLIRAYPFQDKNTGDGYYWRDVGTIDAYYEANMDLVSVHPQLNLYDNTWPIRSYQPPDPPPKFVFAQSEGNKPRVGQAVDSMVCAGSIISGGRVSQSIISSNVRVNSWAEVDNSILFSGVNVGRHAKIRNAIIDKGVSIPKGCEIGYDLEADKSRGFAVSESGIVVIGKMDGFPARVES</sequence>
<feature type="domain" description="Nucleotidyl transferase" evidence="10">
    <location>
        <begin position="6"/>
        <end position="269"/>
    </location>
</feature>
<accession>A0A517XG17</accession>
<evidence type="ECO:0000256" key="6">
    <source>
        <dbReference type="ARBA" id="ARBA00022840"/>
    </source>
</evidence>
<dbReference type="HAMAP" id="MF_00624">
    <property type="entry name" value="GlgC"/>
    <property type="match status" value="1"/>
</dbReference>
<dbReference type="GO" id="GO:0008878">
    <property type="term" value="F:glucose-1-phosphate adenylyltransferase activity"/>
    <property type="evidence" value="ECO:0007669"/>
    <property type="project" value="UniProtKB-UniRule"/>
</dbReference>
<gene>
    <name evidence="9 12" type="primary">glgC</name>
    <name evidence="13" type="synonym">glgC_1</name>
    <name evidence="12" type="ORF">DIT97_02570</name>
    <name evidence="13" type="ORF">GmarT_43790</name>
</gene>
<keyword evidence="4 9" id="KW-0548">Nucleotidyltransferase</keyword>
<feature type="binding site" evidence="9">
    <location>
        <begin position="177"/>
        <end position="178"/>
    </location>
    <ligand>
        <name>alpha-D-glucose 1-phosphate</name>
        <dbReference type="ChEBI" id="CHEBI:58601"/>
    </ligand>
</feature>
<comment type="catalytic activity">
    <reaction evidence="9">
        <text>alpha-D-glucose 1-phosphate + ATP + H(+) = ADP-alpha-D-glucose + diphosphate</text>
        <dbReference type="Rhea" id="RHEA:12120"/>
        <dbReference type="ChEBI" id="CHEBI:15378"/>
        <dbReference type="ChEBI" id="CHEBI:30616"/>
        <dbReference type="ChEBI" id="CHEBI:33019"/>
        <dbReference type="ChEBI" id="CHEBI:57498"/>
        <dbReference type="ChEBI" id="CHEBI:58601"/>
        <dbReference type="EC" id="2.7.7.27"/>
    </reaction>
</comment>
<dbReference type="NCBIfam" id="NF002023">
    <property type="entry name" value="PRK00844.1"/>
    <property type="match status" value="1"/>
</dbReference>
<dbReference type="Gene3D" id="3.90.550.10">
    <property type="entry name" value="Spore Coat Polysaccharide Biosynthesis Protein SpsA, Chain A"/>
    <property type="match status" value="1"/>
</dbReference>
<keyword evidence="7 9" id="KW-0320">Glycogen biosynthesis</keyword>
<evidence type="ECO:0000313" key="12">
    <source>
        <dbReference type="EMBL" id="HCO21994.1"/>
    </source>
</evidence>
<feature type="site" description="Could play a key role in the communication between the regulatory and the substrate sites" evidence="9">
    <location>
        <position position="58"/>
    </location>
</feature>
<organism evidence="12 14">
    <name type="scientific">Gimesia maris</name>
    <dbReference type="NCBI Taxonomy" id="122"/>
    <lineage>
        <taxon>Bacteria</taxon>
        <taxon>Pseudomonadati</taxon>
        <taxon>Planctomycetota</taxon>
        <taxon>Planctomycetia</taxon>
        <taxon>Planctomycetales</taxon>
        <taxon>Planctomycetaceae</taxon>
        <taxon>Gimesia</taxon>
    </lineage>
</organism>
<comment type="pathway">
    <text evidence="9">Glycan biosynthesis; glycogen biosynthesis.</text>
</comment>
<dbReference type="NCBIfam" id="NF001947">
    <property type="entry name" value="PRK00725.1"/>
    <property type="match status" value="1"/>
</dbReference>
<evidence type="ECO:0000256" key="5">
    <source>
        <dbReference type="ARBA" id="ARBA00022741"/>
    </source>
</evidence>
<dbReference type="InterPro" id="IPR056818">
    <property type="entry name" value="GlmU/GlgC-like_hexapep"/>
</dbReference>
<dbReference type="PROSITE" id="PS00809">
    <property type="entry name" value="ADP_GLC_PYROPHOSPH_2"/>
    <property type="match status" value="1"/>
</dbReference>
<evidence type="ECO:0000256" key="4">
    <source>
        <dbReference type="ARBA" id="ARBA00022695"/>
    </source>
</evidence>
<dbReference type="EMBL" id="CP042910">
    <property type="protein sequence ID" value="QEG18490.1"/>
    <property type="molecule type" value="Genomic_DNA"/>
</dbReference>
<accession>A0A3D3QZG6</accession>
<dbReference type="RefSeq" id="WP_002643907.1">
    <property type="nucleotide sequence ID" value="NZ_CAXAST010000004.1"/>
</dbReference>
<comment type="function">
    <text evidence="9">Involved in the biosynthesis of ADP-glucose, a building block required for the elongation reactions to produce glycogen. Catalyzes the reaction between ATP and alpha-D-glucose 1-phosphate (G1P) to produce pyrophosphate and ADP-Glc.</text>
</comment>
<feature type="binding site" evidence="9">
    <location>
        <position position="162"/>
    </location>
    <ligand>
        <name>alpha-D-glucose 1-phosphate</name>
        <dbReference type="ChEBI" id="CHEBI:58601"/>
    </ligand>
</feature>
<dbReference type="GeneID" id="98648850"/>